<keyword evidence="2" id="KW-1185">Reference proteome</keyword>
<accession>A0A5B7FP40</accession>
<gene>
    <name evidence="1" type="ORF">E2C01_040996</name>
</gene>
<organism evidence="1 2">
    <name type="scientific">Portunus trituberculatus</name>
    <name type="common">Swimming crab</name>
    <name type="synonym">Neptunus trituberculatus</name>
    <dbReference type="NCBI Taxonomy" id="210409"/>
    <lineage>
        <taxon>Eukaryota</taxon>
        <taxon>Metazoa</taxon>
        <taxon>Ecdysozoa</taxon>
        <taxon>Arthropoda</taxon>
        <taxon>Crustacea</taxon>
        <taxon>Multicrustacea</taxon>
        <taxon>Malacostraca</taxon>
        <taxon>Eumalacostraca</taxon>
        <taxon>Eucarida</taxon>
        <taxon>Decapoda</taxon>
        <taxon>Pleocyemata</taxon>
        <taxon>Brachyura</taxon>
        <taxon>Eubrachyura</taxon>
        <taxon>Portunoidea</taxon>
        <taxon>Portunidae</taxon>
        <taxon>Portuninae</taxon>
        <taxon>Portunus</taxon>
    </lineage>
</organism>
<dbReference type="EMBL" id="VSRR010007639">
    <property type="protein sequence ID" value="MPC47255.1"/>
    <property type="molecule type" value="Genomic_DNA"/>
</dbReference>
<sequence>MECHALLFPAISTTWSIFSLPITSFIPTTHFTLCLPCVLLPSIIPKRQSLSTPTPLTTCPTCPSNLPLTTAINSLVVSANCNT</sequence>
<name>A0A5B7FP40_PORTR</name>
<dbReference type="AlphaFoldDB" id="A0A5B7FP40"/>
<comment type="caution">
    <text evidence="1">The sequence shown here is derived from an EMBL/GenBank/DDBJ whole genome shotgun (WGS) entry which is preliminary data.</text>
</comment>
<evidence type="ECO:0000313" key="2">
    <source>
        <dbReference type="Proteomes" id="UP000324222"/>
    </source>
</evidence>
<protein>
    <submittedName>
        <fullName evidence="1">Uncharacterized protein</fullName>
    </submittedName>
</protein>
<dbReference type="Proteomes" id="UP000324222">
    <property type="component" value="Unassembled WGS sequence"/>
</dbReference>
<evidence type="ECO:0000313" key="1">
    <source>
        <dbReference type="EMBL" id="MPC47255.1"/>
    </source>
</evidence>
<proteinExistence type="predicted"/>
<reference evidence="1 2" key="1">
    <citation type="submission" date="2019-05" db="EMBL/GenBank/DDBJ databases">
        <title>Another draft genome of Portunus trituberculatus and its Hox gene families provides insights of decapod evolution.</title>
        <authorList>
            <person name="Jeong J.-H."/>
            <person name="Song I."/>
            <person name="Kim S."/>
            <person name="Choi T."/>
            <person name="Kim D."/>
            <person name="Ryu S."/>
            <person name="Kim W."/>
        </authorList>
    </citation>
    <scope>NUCLEOTIDE SEQUENCE [LARGE SCALE GENOMIC DNA]</scope>
    <source>
        <tissue evidence="1">Muscle</tissue>
    </source>
</reference>